<reference evidence="1" key="1">
    <citation type="journal article" date="2012" name="Proc. Natl. Acad. Sci. U.S.A.">
        <title>Antigenic diversity is generated by distinct evolutionary mechanisms in African trypanosome species.</title>
        <authorList>
            <person name="Jackson A.P."/>
            <person name="Berry A."/>
            <person name="Aslett M."/>
            <person name="Allison H.C."/>
            <person name="Burton P."/>
            <person name="Vavrova-Anderson J."/>
            <person name="Brown R."/>
            <person name="Browne H."/>
            <person name="Corton N."/>
            <person name="Hauser H."/>
            <person name="Gamble J."/>
            <person name="Gilderthorp R."/>
            <person name="Marcello L."/>
            <person name="McQuillan J."/>
            <person name="Otto T.D."/>
            <person name="Quail M.A."/>
            <person name="Sanders M.J."/>
            <person name="van Tonder A."/>
            <person name="Ginger M.L."/>
            <person name="Field M.C."/>
            <person name="Barry J.D."/>
            <person name="Hertz-Fowler C."/>
            <person name="Berriman M."/>
        </authorList>
    </citation>
    <scope>NUCLEOTIDE SEQUENCE</scope>
    <source>
        <strain evidence="1">Y486</strain>
    </source>
</reference>
<sequence>MTRYWRVTDFHLPLVLHVSVSDSRHLSLPFGTLLPFMQKRQVKELNRRTWKEPVLWSQSDKQVHWKDYGKGLGVSVDHNTQKNSKAIFVSNPLLLFCRFPSVSLLATTICQRFQRNLDEQRWVPSRIVSSSIYNGCYSSST</sequence>
<evidence type="ECO:0000313" key="1">
    <source>
        <dbReference type="EMBL" id="CCC50662.1"/>
    </source>
</evidence>
<gene>
    <name evidence="1" type="ORF">TVY486_0904830</name>
</gene>
<dbReference type="VEuPathDB" id="TriTrypDB:TvY486_0904830"/>
<proteinExistence type="predicted"/>
<organism evidence="1">
    <name type="scientific">Trypanosoma vivax (strain Y486)</name>
    <dbReference type="NCBI Taxonomy" id="1055687"/>
    <lineage>
        <taxon>Eukaryota</taxon>
        <taxon>Discoba</taxon>
        <taxon>Euglenozoa</taxon>
        <taxon>Kinetoplastea</taxon>
        <taxon>Metakinetoplastina</taxon>
        <taxon>Trypanosomatida</taxon>
        <taxon>Trypanosomatidae</taxon>
        <taxon>Trypanosoma</taxon>
        <taxon>Duttonella</taxon>
    </lineage>
</organism>
<accession>G0U307</accession>
<protein>
    <submittedName>
        <fullName evidence="1">Uncharacterized protein</fullName>
    </submittedName>
</protein>
<dbReference type="AlphaFoldDB" id="G0U307"/>
<dbReference type="EMBL" id="HE573025">
    <property type="protein sequence ID" value="CCC50662.1"/>
    <property type="molecule type" value="Genomic_DNA"/>
</dbReference>
<name>G0U307_TRYVY</name>